<evidence type="ECO:0000313" key="4">
    <source>
        <dbReference type="Proteomes" id="UP001500936"/>
    </source>
</evidence>
<dbReference type="InterPro" id="IPR023907">
    <property type="entry name" value="Non-F420_Flavin_OxRdtase"/>
</dbReference>
<dbReference type="InterPro" id="IPR036661">
    <property type="entry name" value="Luciferase-like_sf"/>
</dbReference>
<dbReference type="InterPro" id="IPR011251">
    <property type="entry name" value="Luciferase-like_dom"/>
</dbReference>
<proteinExistence type="predicted"/>
<accession>A0ABP8KPF5</accession>
<dbReference type="Proteomes" id="UP001500936">
    <property type="component" value="Unassembled WGS sequence"/>
</dbReference>
<sequence>MPTKIFLLKYVMIKIGYHSSHEQFKPSTLLRNVRLAQQAGFTAGSCSDHFHPWSNTQGESGFAWSWLGAALQATNLSFGVVNAPGQRYHPAIIAQAAATLAELFPERFWIAVGSGQALNEHITGDKWPSKADRNVRLKECVDIMRALWNGETVTHKGLVTVEDAILFTRPTVKPLIFGAAVTAKTAEWVGSWADGLLTISQPREKLQEVVDAFRRGGGEGKPMNLKVQLSYADTEETALQGAHQQWRSNVFPNNALTELRMPEQFEAIGQMVKPDEITNMVNISSDPARHIAWLQTYLDIGFEQLYLHNVNLEHERFIDVFGERVLPALLTK</sequence>
<dbReference type="NCBIfam" id="TIGR03885">
    <property type="entry name" value="flavin_revert"/>
    <property type="match status" value="1"/>
</dbReference>
<dbReference type="CDD" id="cd01097">
    <property type="entry name" value="Tetrahydromethanopterin_reductase"/>
    <property type="match status" value="1"/>
</dbReference>
<dbReference type="NCBIfam" id="TIGR03557">
    <property type="entry name" value="F420_G6P_family"/>
    <property type="match status" value="1"/>
</dbReference>
<dbReference type="SUPFAM" id="SSF51679">
    <property type="entry name" value="Bacterial luciferase-like"/>
    <property type="match status" value="1"/>
</dbReference>
<organism evidence="3 4">
    <name type="scientific">Nibrella viscosa</name>
    <dbReference type="NCBI Taxonomy" id="1084524"/>
    <lineage>
        <taxon>Bacteria</taxon>
        <taxon>Pseudomonadati</taxon>
        <taxon>Bacteroidota</taxon>
        <taxon>Cytophagia</taxon>
        <taxon>Cytophagales</taxon>
        <taxon>Spirosomataceae</taxon>
        <taxon>Nibrella</taxon>
    </lineage>
</organism>
<evidence type="ECO:0000313" key="3">
    <source>
        <dbReference type="EMBL" id="GAA4411305.1"/>
    </source>
</evidence>
<evidence type="ECO:0000259" key="2">
    <source>
        <dbReference type="Pfam" id="PF00296"/>
    </source>
</evidence>
<protein>
    <submittedName>
        <fullName evidence="3">TIGR03885 family FMN-dependent LLM class oxidoreductase</fullName>
    </submittedName>
</protein>
<dbReference type="Pfam" id="PF00296">
    <property type="entry name" value="Bac_luciferase"/>
    <property type="match status" value="1"/>
</dbReference>
<evidence type="ECO:0000256" key="1">
    <source>
        <dbReference type="ARBA" id="ARBA00023002"/>
    </source>
</evidence>
<reference evidence="4" key="1">
    <citation type="journal article" date="2019" name="Int. J. Syst. Evol. Microbiol.">
        <title>The Global Catalogue of Microorganisms (GCM) 10K type strain sequencing project: providing services to taxonomists for standard genome sequencing and annotation.</title>
        <authorList>
            <consortium name="The Broad Institute Genomics Platform"/>
            <consortium name="The Broad Institute Genome Sequencing Center for Infectious Disease"/>
            <person name="Wu L."/>
            <person name="Ma J."/>
        </authorList>
    </citation>
    <scope>NUCLEOTIDE SEQUENCE [LARGE SCALE GENOMIC DNA]</scope>
    <source>
        <strain evidence="4">JCM 17925</strain>
    </source>
</reference>
<dbReference type="InterPro" id="IPR050564">
    <property type="entry name" value="F420-G6PD/mer"/>
</dbReference>
<name>A0ABP8KPF5_9BACT</name>
<keyword evidence="1" id="KW-0560">Oxidoreductase</keyword>
<dbReference type="InterPro" id="IPR019945">
    <property type="entry name" value="F420_G6P_DH-rel"/>
</dbReference>
<keyword evidence="4" id="KW-1185">Reference proteome</keyword>
<dbReference type="EMBL" id="BAABHB010000008">
    <property type="protein sequence ID" value="GAA4411305.1"/>
    <property type="molecule type" value="Genomic_DNA"/>
</dbReference>
<dbReference type="Gene3D" id="3.20.20.30">
    <property type="entry name" value="Luciferase-like domain"/>
    <property type="match status" value="1"/>
</dbReference>
<feature type="domain" description="Luciferase-like" evidence="2">
    <location>
        <begin position="13"/>
        <end position="303"/>
    </location>
</feature>
<gene>
    <name evidence="3" type="ORF">GCM10023187_36940</name>
</gene>
<dbReference type="PANTHER" id="PTHR43244">
    <property type="match status" value="1"/>
</dbReference>
<comment type="caution">
    <text evidence="3">The sequence shown here is derived from an EMBL/GenBank/DDBJ whole genome shotgun (WGS) entry which is preliminary data.</text>
</comment>
<dbReference type="PANTHER" id="PTHR43244:SF1">
    <property type="entry name" value="5,10-METHYLENETETRAHYDROMETHANOPTERIN REDUCTASE"/>
    <property type="match status" value="1"/>
</dbReference>